<dbReference type="Pfam" id="PF00589">
    <property type="entry name" value="Phage_integrase"/>
    <property type="match status" value="1"/>
</dbReference>
<evidence type="ECO:0000256" key="3">
    <source>
        <dbReference type="PROSITE-ProRule" id="PRU01248"/>
    </source>
</evidence>
<dbReference type="Gene3D" id="1.10.443.10">
    <property type="entry name" value="Intergrase catalytic core"/>
    <property type="match status" value="1"/>
</dbReference>
<dbReference type="PROSITE" id="PS51898">
    <property type="entry name" value="TYR_RECOMBINASE"/>
    <property type="match status" value="1"/>
</dbReference>
<reference evidence="6 7" key="1">
    <citation type="submission" date="2019-03" db="EMBL/GenBank/DDBJ databases">
        <title>Genomic Encyclopedia of Type Strains, Phase IV (KMG-IV): sequencing the most valuable type-strain genomes for metagenomic binning, comparative biology and taxonomic classification.</title>
        <authorList>
            <person name="Goeker M."/>
        </authorList>
    </citation>
    <scope>NUCLEOTIDE SEQUENCE [LARGE SCALE GENOMIC DNA]</scope>
    <source>
        <strain evidence="6 7">DSM 28559</strain>
    </source>
</reference>
<feature type="domain" description="Core-binding (CB)" evidence="5">
    <location>
        <begin position="1"/>
        <end position="83"/>
    </location>
</feature>
<name>A0A4R2LCW4_9FIRM</name>
<protein>
    <submittedName>
        <fullName evidence="6">Site-specific recombinase XerD</fullName>
    </submittedName>
</protein>
<evidence type="ECO:0000259" key="5">
    <source>
        <dbReference type="PROSITE" id="PS51900"/>
    </source>
</evidence>
<keyword evidence="2" id="KW-0233">DNA recombination</keyword>
<dbReference type="GO" id="GO:0003677">
    <property type="term" value="F:DNA binding"/>
    <property type="evidence" value="ECO:0007669"/>
    <property type="project" value="UniProtKB-UniRule"/>
</dbReference>
<dbReference type="InterPro" id="IPR010998">
    <property type="entry name" value="Integrase_recombinase_N"/>
</dbReference>
<evidence type="ECO:0000256" key="2">
    <source>
        <dbReference type="ARBA" id="ARBA00023172"/>
    </source>
</evidence>
<dbReference type="OrthoDB" id="9801717at2"/>
<evidence type="ECO:0000313" key="6">
    <source>
        <dbReference type="EMBL" id="TCO84441.1"/>
    </source>
</evidence>
<keyword evidence="1 3" id="KW-0238">DNA-binding</keyword>
<evidence type="ECO:0000256" key="1">
    <source>
        <dbReference type="ARBA" id="ARBA00023125"/>
    </source>
</evidence>
<dbReference type="Gene3D" id="1.10.150.130">
    <property type="match status" value="1"/>
</dbReference>
<keyword evidence="7" id="KW-1185">Reference proteome</keyword>
<dbReference type="GO" id="GO:0015074">
    <property type="term" value="P:DNA integration"/>
    <property type="evidence" value="ECO:0007669"/>
    <property type="project" value="InterPro"/>
</dbReference>
<dbReference type="GO" id="GO:0006310">
    <property type="term" value="P:DNA recombination"/>
    <property type="evidence" value="ECO:0007669"/>
    <property type="project" value="UniProtKB-KW"/>
</dbReference>
<evidence type="ECO:0000259" key="4">
    <source>
        <dbReference type="PROSITE" id="PS51898"/>
    </source>
</evidence>
<dbReference type="InterPro" id="IPR002104">
    <property type="entry name" value="Integrase_catalytic"/>
</dbReference>
<dbReference type="AlphaFoldDB" id="A0A4R2LCW4"/>
<dbReference type="RefSeq" id="WP_132091599.1">
    <property type="nucleotide sequence ID" value="NZ_JANKAQ010000006.1"/>
</dbReference>
<dbReference type="Proteomes" id="UP000295711">
    <property type="component" value="Unassembled WGS sequence"/>
</dbReference>
<dbReference type="PANTHER" id="PTHR30349:SF89">
    <property type="entry name" value="INTEGRASE_RECOMBINASE"/>
    <property type="match status" value="1"/>
</dbReference>
<accession>A0A4R2LCW4</accession>
<evidence type="ECO:0000313" key="7">
    <source>
        <dbReference type="Proteomes" id="UP000295711"/>
    </source>
</evidence>
<gene>
    <name evidence="6" type="ORF">EV212_10742</name>
</gene>
<dbReference type="EMBL" id="SLXA01000007">
    <property type="protein sequence ID" value="TCO84441.1"/>
    <property type="molecule type" value="Genomic_DNA"/>
</dbReference>
<dbReference type="PROSITE" id="PS51900">
    <property type="entry name" value="CB"/>
    <property type="match status" value="1"/>
</dbReference>
<feature type="domain" description="Tyr recombinase" evidence="4">
    <location>
        <begin position="101"/>
        <end position="274"/>
    </location>
</feature>
<dbReference type="SUPFAM" id="SSF56349">
    <property type="entry name" value="DNA breaking-rejoining enzymes"/>
    <property type="match status" value="1"/>
</dbReference>
<dbReference type="InterPro" id="IPR011010">
    <property type="entry name" value="DNA_brk_join_enz"/>
</dbReference>
<dbReference type="InterPro" id="IPR050090">
    <property type="entry name" value="Tyrosine_recombinase_XerCD"/>
</dbReference>
<dbReference type="InterPro" id="IPR013762">
    <property type="entry name" value="Integrase-like_cat_sf"/>
</dbReference>
<dbReference type="PANTHER" id="PTHR30349">
    <property type="entry name" value="PHAGE INTEGRASE-RELATED"/>
    <property type="match status" value="1"/>
</dbReference>
<dbReference type="InterPro" id="IPR044068">
    <property type="entry name" value="CB"/>
</dbReference>
<organism evidence="6 7">
    <name type="scientific">Frisingicoccus caecimuris</name>
    <dbReference type="NCBI Taxonomy" id="1796636"/>
    <lineage>
        <taxon>Bacteria</taxon>
        <taxon>Bacillati</taxon>
        <taxon>Bacillota</taxon>
        <taxon>Clostridia</taxon>
        <taxon>Lachnospirales</taxon>
        <taxon>Lachnospiraceae</taxon>
        <taxon>Frisingicoccus</taxon>
    </lineage>
</organism>
<comment type="caution">
    <text evidence="6">The sequence shown here is derived from an EMBL/GenBank/DDBJ whole genome shotgun (WGS) entry which is preliminary data.</text>
</comment>
<proteinExistence type="predicted"/>
<sequence length="280" mass="32237">MEHFLNEAMIDEFRLRLEEEEKSSATIDKYIRDVRTFFAYAGVAESINKTTMIAYKEYLITKYAAASVNSMLTSVNIFLKEMNWHDCVVKILKIQQEAFRAKERDLTKEEYYQLVRTAERKGNIRLSLIMQTIGSTGIRISELKYITVAAINLGYASVCSKGKRRTVLLPEALCQKLKHYVREKKIQRGSVFVTRTGKNVDRSNVCHEMKALGREAGVMKKKIFPHNLRHLFALTYYRAKKDISHLADLLGHSNINTTRIYTLVSGEEQAKQIEFLGLVP</sequence>